<reference evidence="1" key="1">
    <citation type="journal article" date="2013" name="Environ. Microbiol.">
        <title>Microbiota from the distal guts of lean and obese adolescents exhibit partial functional redundancy besides clear differences in community structure.</title>
        <authorList>
            <person name="Ferrer M."/>
            <person name="Ruiz A."/>
            <person name="Lanza F."/>
            <person name="Haange S.B."/>
            <person name="Oberbach A."/>
            <person name="Till H."/>
            <person name="Bargiela R."/>
            <person name="Campoy C."/>
            <person name="Segura M.T."/>
            <person name="Richter M."/>
            <person name="von Bergen M."/>
            <person name="Seifert J."/>
            <person name="Suarez A."/>
        </authorList>
    </citation>
    <scope>NUCLEOTIDE SEQUENCE</scope>
</reference>
<dbReference type="EMBL" id="AJWY01009233">
    <property type="protein sequence ID" value="EKC58971.1"/>
    <property type="molecule type" value="Genomic_DNA"/>
</dbReference>
<accession>K1TIA3</accession>
<evidence type="ECO:0000313" key="1">
    <source>
        <dbReference type="EMBL" id="EKC58971.1"/>
    </source>
</evidence>
<gene>
    <name evidence="1" type="ORF">LEA_13607</name>
</gene>
<name>K1TIA3_9ZZZZ</name>
<comment type="caution">
    <text evidence="1">The sequence shown here is derived from an EMBL/GenBank/DDBJ whole genome shotgun (WGS) entry which is preliminary data.</text>
</comment>
<sequence>GIDHKGYIDFGSSSEYTPANFTVEAWTKYDDGFIETSFGSFLSTFVSPLPYKGWTLHYWGTSNSLLRLSVGTNNSNPDLTLPTIYTAAPSTWGEWFHVAAVFDTSAKKMLLYINGTLSASADVSDSMVPCSSEDECRMWAFVEPKDNSRCMSGSIKKFRLWSEAKSESDIHSLMTTDVEGTEPNLVCAWDFTEKPEDDANIPDKTGRHTAKLVGVYKWTALQE</sequence>
<protein>
    <recommendedName>
        <fullName evidence="2">LamG-like jellyroll fold domain-containing protein</fullName>
    </recommendedName>
</protein>
<feature type="non-terminal residue" evidence="1">
    <location>
        <position position="1"/>
    </location>
</feature>
<evidence type="ECO:0008006" key="2">
    <source>
        <dbReference type="Google" id="ProtNLM"/>
    </source>
</evidence>
<dbReference type="Gene3D" id="2.60.120.200">
    <property type="match status" value="1"/>
</dbReference>
<dbReference type="AlphaFoldDB" id="K1TIA3"/>
<proteinExistence type="predicted"/>
<organism evidence="1">
    <name type="scientific">human gut metagenome</name>
    <dbReference type="NCBI Taxonomy" id="408170"/>
    <lineage>
        <taxon>unclassified sequences</taxon>
        <taxon>metagenomes</taxon>
        <taxon>organismal metagenomes</taxon>
    </lineage>
</organism>
<dbReference type="InterPro" id="IPR013320">
    <property type="entry name" value="ConA-like_dom_sf"/>
</dbReference>
<dbReference type="Pfam" id="PF13385">
    <property type="entry name" value="Laminin_G_3"/>
    <property type="match status" value="1"/>
</dbReference>
<dbReference type="SUPFAM" id="SSF49899">
    <property type="entry name" value="Concanavalin A-like lectins/glucanases"/>
    <property type="match status" value="1"/>
</dbReference>